<dbReference type="EMBL" id="RBNJ01005074">
    <property type="protein sequence ID" value="RUS29526.1"/>
    <property type="molecule type" value="Genomic_DNA"/>
</dbReference>
<dbReference type="Proteomes" id="UP000274822">
    <property type="component" value="Unassembled WGS sequence"/>
</dbReference>
<dbReference type="GO" id="GO:0005829">
    <property type="term" value="C:cytosol"/>
    <property type="evidence" value="ECO:0007669"/>
    <property type="project" value="TreeGrafter"/>
</dbReference>
<evidence type="ECO:0000313" key="3">
    <source>
        <dbReference type="Proteomes" id="UP000274822"/>
    </source>
</evidence>
<dbReference type="AlphaFoldDB" id="A0A433QI79"/>
<name>A0A433QI79_9FUNG</name>
<dbReference type="Pfam" id="PF04176">
    <property type="entry name" value="TIP41"/>
    <property type="match status" value="1"/>
</dbReference>
<dbReference type="PANTHER" id="PTHR21021">
    <property type="entry name" value="GAF/PUTATIVE CYTOSKELETAL PROTEIN"/>
    <property type="match status" value="1"/>
</dbReference>
<dbReference type="PANTHER" id="PTHR21021:SF16">
    <property type="entry name" value="TIP41-LIKE PROTEIN"/>
    <property type="match status" value="1"/>
</dbReference>
<protein>
    <submittedName>
        <fullName evidence="2">TIP41-like family-domain-containing protein</fullName>
    </submittedName>
</protein>
<organism evidence="2 3">
    <name type="scientific">Jimgerdemannia flammicorona</name>
    <dbReference type="NCBI Taxonomy" id="994334"/>
    <lineage>
        <taxon>Eukaryota</taxon>
        <taxon>Fungi</taxon>
        <taxon>Fungi incertae sedis</taxon>
        <taxon>Mucoromycota</taxon>
        <taxon>Mucoromycotina</taxon>
        <taxon>Endogonomycetes</taxon>
        <taxon>Endogonales</taxon>
        <taxon>Endogonaceae</taxon>
        <taxon>Jimgerdemannia</taxon>
    </lineage>
</organism>
<comment type="caution">
    <text evidence="2">The sequence shown here is derived from an EMBL/GenBank/DDBJ whole genome shotgun (WGS) entry which is preliminary data.</text>
</comment>
<evidence type="ECO:0000313" key="2">
    <source>
        <dbReference type="EMBL" id="RUS29526.1"/>
    </source>
</evidence>
<reference evidence="2 3" key="1">
    <citation type="journal article" date="2018" name="New Phytol.">
        <title>Phylogenomics of Endogonaceae and evolution of mycorrhizas within Mucoromycota.</title>
        <authorList>
            <person name="Chang Y."/>
            <person name="Desiro A."/>
            <person name="Na H."/>
            <person name="Sandor L."/>
            <person name="Lipzen A."/>
            <person name="Clum A."/>
            <person name="Barry K."/>
            <person name="Grigoriev I.V."/>
            <person name="Martin F.M."/>
            <person name="Stajich J.E."/>
            <person name="Smith M.E."/>
            <person name="Bonito G."/>
            <person name="Spatafora J.W."/>
        </authorList>
    </citation>
    <scope>NUCLEOTIDE SEQUENCE [LARGE SCALE GENOMIC DNA]</scope>
    <source>
        <strain evidence="2 3">AD002</strain>
    </source>
</reference>
<dbReference type="GO" id="GO:0031929">
    <property type="term" value="P:TOR signaling"/>
    <property type="evidence" value="ECO:0007669"/>
    <property type="project" value="TreeGrafter"/>
</dbReference>
<keyword evidence="3" id="KW-1185">Reference proteome</keyword>
<evidence type="ECO:0000256" key="1">
    <source>
        <dbReference type="ARBA" id="ARBA00006658"/>
    </source>
</evidence>
<sequence length="303" mass="34486">MSPPTLPPHEILEEGTPREGKLKGIRYNGWTITSRKAPILNSSEIDILSRYLVWLFPSSAQAALGIPLPEMIFGNNHLTLEHERGFRLEFRALDALKRVDSTSGSSEMIKVAYAEEWSSKSNANHEDIKDVIKPYDWTYSTDYRGSHAGVVEGQQFESTTESIDIEKLKVPDPILFYEENILYEDELADNGTALLNVRLRVMPSCFFLLQRFLLRVDDVLFRMNDTRVYHEFGSPYVLREYVSREDHYAKIRAQIPPYKGEDISLLTDPNWISAALPPPKKEDVVQEKVGVLPRIVGSATSVV</sequence>
<dbReference type="InterPro" id="IPR051330">
    <property type="entry name" value="Phosphatase_reg/MetRdx"/>
</dbReference>
<proteinExistence type="inferred from homology"/>
<accession>A0A433QI79</accession>
<comment type="similarity">
    <text evidence="1">Belongs to the TIP41 family.</text>
</comment>
<dbReference type="InterPro" id="IPR007303">
    <property type="entry name" value="TIP41-like"/>
</dbReference>
<gene>
    <name evidence="2" type="ORF">BC938DRAFT_480551</name>
</gene>